<accession>A0A0E9VQB1</accession>
<evidence type="ECO:0000313" key="1">
    <source>
        <dbReference type="EMBL" id="JAH80252.1"/>
    </source>
</evidence>
<proteinExistence type="predicted"/>
<reference evidence="1" key="1">
    <citation type="submission" date="2014-11" db="EMBL/GenBank/DDBJ databases">
        <authorList>
            <person name="Amaro Gonzalez C."/>
        </authorList>
    </citation>
    <scope>NUCLEOTIDE SEQUENCE</scope>
</reference>
<dbReference type="AlphaFoldDB" id="A0A0E9VQB1"/>
<protein>
    <submittedName>
        <fullName evidence="1">Uncharacterized protein</fullName>
    </submittedName>
</protein>
<reference evidence="1" key="2">
    <citation type="journal article" date="2015" name="Fish Shellfish Immunol.">
        <title>Early steps in the European eel (Anguilla anguilla)-Vibrio vulnificus interaction in the gills: Role of the RtxA13 toxin.</title>
        <authorList>
            <person name="Callol A."/>
            <person name="Pajuelo D."/>
            <person name="Ebbesson L."/>
            <person name="Teles M."/>
            <person name="MacKenzie S."/>
            <person name="Amaro C."/>
        </authorList>
    </citation>
    <scope>NUCLEOTIDE SEQUENCE</scope>
</reference>
<name>A0A0E9VQB1_ANGAN</name>
<sequence length="27" mass="3139">MKECVRDSKEVQCFGSWTCFFSYSGNV</sequence>
<organism evidence="1">
    <name type="scientific">Anguilla anguilla</name>
    <name type="common">European freshwater eel</name>
    <name type="synonym">Muraena anguilla</name>
    <dbReference type="NCBI Taxonomy" id="7936"/>
    <lineage>
        <taxon>Eukaryota</taxon>
        <taxon>Metazoa</taxon>
        <taxon>Chordata</taxon>
        <taxon>Craniata</taxon>
        <taxon>Vertebrata</taxon>
        <taxon>Euteleostomi</taxon>
        <taxon>Actinopterygii</taxon>
        <taxon>Neopterygii</taxon>
        <taxon>Teleostei</taxon>
        <taxon>Anguilliformes</taxon>
        <taxon>Anguillidae</taxon>
        <taxon>Anguilla</taxon>
    </lineage>
</organism>
<dbReference type="EMBL" id="GBXM01077956">
    <property type="protein sequence ID" value="JAH30621.1"/>
    <property type="molecule type" value="Transcribed_RNA"/>
</dbReference>
<dbReference type="EMBL" id="GBXM01028325">
    <property type="protein sequence ID" value="JAH80252.1"/>
    <property type="molecule type" value="Transcribed_RNA"/>
</dbReference>